<dbReference type="Gene3D" id="3.90.79.10">
    <property type="entry name" value="Nucleoside Triphosphate Pyrophosphohydrolase"/>
    <property type="match status" value="1"/>
</dbReference>
<dbReference type="PANTHER" id="PTHR43736">
    <property type="entry name" value="ADP-RIBOSE PYROPHOSPHATASE"/>
    <property type="match status" value="1"/>
</dbReference>
<keyword evidence="2 6" id="KW-0378">Hydrolase</keyword>
<dbReference type="InterPro" id="IPR000086">
    <property type="entry name" value="NUDIX_hydrolase_dom"/>
</dbReference>
<feature type="domain" description="Nudix hydrolase" evidence="4">
    <location>
        <begin position="24"/>
        <end position="151"/>
    </location>
</feature>
<sequence>MSSVVKSGGFYHLYGINSTTIKMIKTPALTVDIIIEYQQKIVLIRRKNDPFKGNYALPGGFVEVGETVKAAAKREAKEETGLDIEIKELVGIYSDPGRDPRGHTVSACYLAAGSGTLAAGTDAADAVLFAPDQIPKLAFDHDRMIADAFGRFSVRKIGVVRSSVKDFVPRDRWGDVVSEVVLETQYTDALDGLDEFSHAMIIFFLHRVAGVVRMKTHPKGRADMPYIGIFALCTPRRPNPIGITVVEIVERDKNRLVVRGLDAIDGTPVLDIKPYMPQGDASVPAWVDRMREGR</sequence>
<dbReference type="PROSITE" id="PS00893">
    <property type="entry name" value="NUDIX_BOX"/>
    <property type="match status" value="1"/>
</dbReference>
<evidence type="ECO:0000313" key="6">
    <source>
        <dbReference type="EMBL" id="QNT35472.1"/>
    </source>
</evidence>
<dbReference type="CDD" id="cd18873">
    <property type="entry name" value="NUDIX_NadM_like"/>
    <property type="match status" value="1"/>
</dbReference>
<gene>
    <name evidence="6" type="primary">nudC</name>
    <name evidence="6" type="ORF">EKMJPAOO_00022</name>
</gene>
<reference evidence="6" key="1">
    <citation type="submission" date="2020-07" db="EMBL/GenBank/DDBJ databases">
        <title>Unique genomic features of the anaerobic methanotrophic archaea.</title>
        <authorList>
            <person name="Chadwick G.L."/>
            <person name="Skennerton C.T."/>
            <person name="Laso-Perez R."/>
            <person name="Leu A.O."/>
            <person name="Speth D.R."/>
            <person name="Yu H."/>
            <person name="Morgan-Lang C."/>
            <person name="Hatzenpichler R."/>
            <person name="Goudeau D."/>
            <person name="Malmstrom R."/>
            <person name="Brazelton W.J."/>
            <person name="Woyke T."/>
            <person name="Hallam S.J."/>
            <person name="Tyson G.W."/>
            <person name="Wegener G."/>
            <person name="Boetius A."/>
            <person name="Orphan V."/>
        </authorList>
    </citation>
    <scope>NUCLEOTIDE SEQUENCE</scope>
</reference>
<dbReference type="Gene3D" id="2.40.30.70">
    <property type="entry name" value="YaeB-like"/>
    <property type="match status" value="1"/>
</dbReference>
<dbReference type="SUPFAM" id="SSF55811">
    <property type="entry name" value="Nudix"/>
    <property type="match status" value="1"/>
</dbReference>
<comment type="similarity">
    <text evidence="3">Belongs to the tRNA methyltransferase O family.</text>
</comment>
<dbReference type="Pfam" id="PF00293">
    <property type="entry name" value="NUDIX"/>
    <property type="match status" value="1"/>
</dbReference>
<dbReference type="PANTHER" id="PTHR43736:SF1">
    <property type="entry name" value="DIHYDRONEOPTERIN TRIPHOSPHATE DIPHOSPHATASE"/>
    <property type="match status" value="1"/>
</dbReference>
<evidence type="ECO:0000256" key="3">
    <source>
        <dbReference type="ARBA" id="ARBA00033753"/>
    </source>
</evidence>
<dbReference type="InterPro" id="IPR023370">
    <property type="entry name" value="TrmO-like_N"/>
</dbReference>
<dbReference type="InterPro" id="IPR036414">
    <property type="entry name" value="YaeB_N_sf"/>
</dbReference>
<dbReference type="InterPro" id="IPR036413">
    <property type="entry name" value="YaeB-like_sf"/>
</dbReference>
<dbReference type="PROSITE" id="PS51668">
    <property type="entry name" value="TSAA_2"/>
    <property type="match status" value="1"/>
</dbReference>
<name>A0A7H1KNF8_9EURY</name>
<dbReference type="AlphaFoldDB" id="A0A7H1KNF8"/>
<organism evidence="6">
    <name type="scientific">uncultured Methanosarcinales archaeon</name>
    <dbReference type="NCBI Taxonomy" id="183757"/>
    <lineage>
        <taxon>Archaea</taxon>
        <taxon>Methanobacteriati</taxon>
        <taxon>Methanobacteriota</taxon>
        <taxon>Stenosarchaea group</taxon>
        <taxon>Methanomicrobia</taxon>
        <taxon>Methanosarcinales</taxon>
        <taxon>environmental samples</taxon>
    </lineage>
</organism>
<dbReference type="InterPro" id="IPR020084">
    <property type="entry name" value="NUDIX_hydrolase_CS"/>
</dbReference>
<dbReference type="CDD" id="cd09281">
    <property type="entry name" value="UPF0066"/>
    <property type="match status" value="1"/>
</dbReference>
<dbReference type="PROSITE" id="PS51462">
    <property type="entry name" value="NUDIX"/>
    <property type="match status" value="1"/>
</dbReference>
<evidence type="ECO:0000256" key="2">
    <source>
        <dbReference type="ARBA" id="ARBA00022801"/>
    </source>
</evidence>
<protein>
    <submittedName>
        <fullName evidence="6">NADH pyrophosphatase</fullName>
        <ecNumber evidence="6">3.6.1.22</ecNumber>
    </submittedName>
</protein>
<keyword evidence="1" id="KW-0949">S-adenosyl-L-methionine</keyword>
<dbReference type="EC" id="3.6.1.22" evidence="6"/>
<accession>A0A7H1KNF8</accession>
<feature type="domain" description="TsaA-like" evidence="5">
    <location>
        <begin position="154"/>
        <end position="284"/>
    </location>
</feature>
<evidence type="ECO:0000259" key="5">
    <source>
        <dbReference type="PROSITE" id="PS51668"/>
    </source>
</evidence>
<dbReference type="EMBL" id="MT776523">
    <property type="protein sequence ID" value="QNT35472.1"/>
    <property type="molecule type" value="Genomic_DNA"/>
</dbReference>
<evidence type="ECO:0000256" key="1">
    <source>
        <dbReference type="ARBA" id="ARBA00022691"/>
    </source>
</evidence>
<proteinExistence type="inferred from homology"/>
<dbReference type="PRINTS" id="PR00502">
    <property type="entry name" value="NUDIXFAMILY"/>
</dbReference>
<evidence type="ECO:0000259" key="4">
    <source>
        <dbReference type="PROSITE" id="PS51462"/>
    </source>
</evidence>
<dbReference type="InterPro" id="IPR015797">
    <property type="entry name" value="NUDIX_hydrolase-like_dom_sf"/>
</dbReference>
<dbReference type="GO" id="GO:0016787">
    <property type="term" value="F:hydrolase activity"/>
    <property type="evidence" value="ECO:0007669"/>
    <property type="project" value="UniProtKB-KW"/>
</dbReference>
<dbReference type="NCBIfam" id="TIGR00104">
    <property type="entry name" value="tRNA_TsaA"/>
    <property type="match status" value="1"/>
</dbReference>
<dbReference type="InterPro" id="IPR020476">
    <property type="entry name" value="Nudix_hydrolase"/>
</dbReference>
<dbReference type="SUPFAM" id="SSF118196">
    <property type="entry name" value="YaeB-like"/>
    <property type="match status" value="1"/>
</dbReference>
<dbReference type="Pfam" id="PF01980">
    <property type="entry name" value="TrmO_N"/>
    <property type="match status" value="1"/>
</dbReference>